<evidence type="ECO:0000256" key="1">
    <source>
        <dbReference type="SAM" id="MobiDB-lite"/>
    </source>
</evidence>
<dbReference type="PANTHER" id="PTHR14383">
    <property type="entry name" value="SWAP-70 RECOMBINASE"/>
    <property type="match status" value="1"/>
</dbReference>
<dbReference type="GeneID" id="100176638"/>
<dbReference type="SMART" id="SM00233">
    <property type="entry name" value="PH"/>
    <property type="match status" value="1"/>
</dbReference>
<name>F6RAE8_CIOIN</name>
<dbReference type="OrthoDB" id="8434295at2759"/>
<dbReference type="PANTHER" id="PTHR14383:SF5">
    <property type="entry name" value="RUN DOMAIN-CONTAINING PROTEIN"/>
    <property type="match status" value="1"/>
</dbReference>
<reference evidence="3" key="2">
    <citation type="journal article" date="2008" name="Genome Biol.">
        <title>Improved genome assembly and evidence-based global gene model set for the chordate Ciona intestinalis: new insight into intron and operon populations.</title>
        <authorList>
            <person name="Satou Y."/>
            <person name="Mineta K."/>
            <person name="Ogasawara M."/>
            <person name="Sasakura Y."/>
            <person name="Shoguchi E."/>
            <person name="Ueno K."/>
            <person name="Yamada L."/>
            <person name="Matsumoto J."/>
            <person name="Wasserscheid J."/>
            <person name="Dewar K."/>
            <person name="Wiley G.B."/>
            <person name="Macmil S.L."/>
            <person name="Roe B.A."/>
            <person name="Zeller R.W."/>
            <person name="Hastings K.E."/>
            <person name="Lemaire P."/>
            <person name="Lindquist E."/>
            <person name="Endo T."/>
            <person name="Hotta K."/>
            <person name="Inaba K."/>
        </authorList>
    </citation>
    <scope>NUCLEOTIDE SEQUENCE [LARGE SCALE GENOMIC DNA]</scope>
    <source>
        <strain evidence="3">wild type</strain>
    </source>
</reference>
<dbReference type="GeneTree" id="ENSGT00950000183017"/>
<dbReference type="GO" id="GO:0005634">
    <property type="term" value="C:nucleus"/>
    <property type="evidence" value="ECO:0000318"/>
    <property type="project" value="GO_Central"/>
</dbReference>
<organism evidence="3 4">
    <name type="scientific">Ciona intestinalis</name>
    <name type="common">Transparent sea squirt</name>
    <name type="synonym">Ascidia intestinalis</name>
    <dbReference type="NCBI Taxonomy" id="7719"/>
    <lineage>
        <taxon>Eukaryota</taxon>
        <taxon>Metazoa</taxon>
        <taxon>Chordata</taxon>
        <taxon>Tunicata</taxon>
        <taxon>Ascidiacea</taxon>
        <taxon>Phlebobranchia</taxon>
        <taxon>Cionidae</taxon>
        <taxon>Ciona</taxon>
    </lineage>
</organism>
<dbReference type="RefSeq" id="XP_018667207.1">
    <property type="nucleotide sequence ID" value="XM_018811662.2"/>
</dbReference>
<dbReference type="Gene3D" id="2.30.29.30">
    <property type="entry name" value="Pleckstrin-homology domain (PH domain)/Phosphotyrosine-binding domain (PTB)"/>
    <property type="match status" value="1"/>
</dbReference>
<feature type="region of interest" description="Disordered" evidence="1">
    <location>
        <begin position="526"/>
        <end position="547"/>
    </location>
</feature>
<protein>
    <submittedName>
        <fullName evidence="3">Switch-associated protein 70-like</fullName>
    </submittedName>
</protein>
<dbReference type="EMBL" id="EAAA01001917">
    <property type="status" value="NOT_ANNOTATED_CDS"/>
    <property type="molecule type" value="Genomic_DNA"/>
</dbReference>
<evidence type="ECO:0000313" key="3">
    <source>
        <dbReference type="Ensembl" id="ENSCINP00000020031.3"/>
    </source>
</evidence>
<dbReference type="SUPFAM" id="SSF50729">
    <property type="entry name" value="PH domain-like"/>
    <property type="match status" value="1"/>
</dbReference>
<gene>
    <name evidence="3" type="primary">LOC100176638</name>
</gene>
<dbReference type="InParanoid" id="F6RAE8"/>
<dbReference type="HOGENOM" id="CLU_497765_0_0_1"/>
<dbReference type="InterPro" id="IPR001849">
    <property type="entry name" value="PH_domain"/>
</dbReference>
<reference evidence="3" key="4">
    <citation type="submission" date="2025-09" db="UniProtKB">
        <authorList>
            <consortium name="Ensembl"/>
        </authorList>
    </citation>
    <scope>IDENTIFICATION</scope>
</reference>
<dbReference type="Proteomes" id="UP000008144">
    <property type="component" value="Chromosome 4"/>
</dbReference>
<accession>F6RAE8</accession>
<proteinExistence type="predicted"/>
<feature type="domain" description="PH" evidence="2">
    <location>
        <begin position="247"/>
        <end position="349"/>
    </location>
</feature>
<dbReference type="Ensembl" id="ENSCINT00000020031.3">
    <property type="protein sequence ID" value="ENSCINP00000020031.3"/>
    <property type="gene ID" value="ENSCING00000009911.3"/>
</dbReference>
<accession>A0A1W5BAV5</accession>
<dbReference type="OMA" id="CTKHLLI"/>
<dbReference type="STRING" id="7719.ENSCINP00000020031"/>
<dbReference type="AlphaFoldDB" id="F6RAE8"/>
<dbReference type="FunCoup" id="F6RAE8">
    <property type="interactions" value="49"/>
</dbReference>
<evidence type="ECO:0000259" key="2">
    <source>
        <dbReference type="PROSITE" id="PS50003"/>
    </source>
</evidence>
<dbReference type="Pfam" id="PF00169">
    <property type="entry name" value="PH"/>
    <property type="match status" value="1"/>
</dbReference>
<keyword evidence="4" id="KW-1185">Reference proteome</keyword>
<sequence length="547" mass="63265">MPDSASLLNCSTSPQFYNGQVTHKCYSDTTLNPIWHAFSVLDLKATGKVLLGRLLNMTSSLTDLLGEEYHTDVVVQKQFLQYAQVPFFEYKKYVMETATQLTIDADKLCATCWSLCRHRYLNNPLVDNLDSVVPNELAEALYWLFCIFNKLSEPNTYPPSMDYEEAELLLRKLCASLGIQWQQNHDDSYHGDQYNDNSNDEYEPLPPLQVTFQQLLSVISDMIGPEVARSHAFYRSMQWLCLTEYSEIMKTGWLYSRRPGADSWKKRWAILRGTKLTLYVTVLGQYVKEQIYLTGNMHVESLPSINSHKQRFRIVEKEGDYNITSEYELATADGYGAHAWISLIDVAIKIFDTGMSPKMSEVCERRNERFQRRESAKEVWTKKRDVLETYSRLVEAKKARSHIEQGLGERAKQREAQMSMLIRMDRIYESLESIQLKRRHANRQARENKLMQLYLHYHNNMSEASDASSDVTTSSDQQFLEEERELEQRLQELKVSPDASFCSTKPQVTIQRPSTSEYSFELFSSSETTSTASDMSLLMLPDSTSLR</sequence>
<dbReference type="GO" id="GO:0005737">
    <property type="term" value="C:cytoplasm"/>
    <property type="evidence" value="ECO:0000318"/>
    <property type="project" value="GO_Central"/>
</dbReference>
<dbReference type="PROSITE" id="PS50003">
    <property type="entry name" value="PH_DOMAIN"/>
    <property type="match status" value="1"/>
</dbReference>
<reference evidence="4" key="1">
    <citation type="journal article" date="2002" name="Science">
        <title>The draft genome of Ciona intestinalis: insights into chordate and vertebrate origins.</title>
        <authorList>
            <person name="Dehal P."/>
            <person name="Satou Y."/>
            <person name="Campbell R.K."/>
            <person name="Chapman J."/>
            <person name="Degnan B."/>
            <person name="De Tomaso A."/>
            <person name="Davidson B."/>
            <person name="Di Gregorio A."/>
            <person name="Gelpke M."/>
            <person name="Goodstein D.M."/>
            <person name="Harafuji N."/>
            <person name="Hastings K.E."/>
            <person name="Ho I."/>
            <person name="Hotta K."/>
            <person name="Huang W."/>
            <person name="Kawashima T."/>
            <person name="Lemaire P."/>
            <person name="Martinez D."/>
            <person name="Meinertzhagen I.A."/>
            <person name="Necula S."/>
            <person name="Nonaka M."/>
            <person name="Putnam N."/>
            <person name="Rash S."/>
            <person name="Saiga H."/>
            <person name="Satake M."/>
            <person name="Terry A."/>
            <person name="Yamada L."/>
            <person name="Wang H.G."/>
            <person name="Awazu S."/>
            <person name="Azumi K."/>
            <person name="Boore J."/>
            <person name="Branno M."/>
            <person name="Chin-Bow S."/>
            <person name="DeSantis R."/>
            <person name="Doyle S."/>
            <person name="Francino P."/>
            <person name="Keys D.N."/>
            <person name="Haga S."/>
            <person name="Hayashi H."/>
            <person name="Hino K."/>
            <person name="Imai K.S."/>
            <person name="Inaba K."/>
            <person name="Kano S."/>
            <person name="Kobayashi K."/>
            <person name="Kobayashi M."/>
            <person name="Lee B.I."/>
            <person name="Makabe K.W."/>
            <person name="Manohar C."/>
            <person name="Matassi G."/>
            <person name="Medina M."/>
            <person name="Mochizuki Y."/>
            <person name="Mount S."/>
            <person name="Morishita T."/>
            <person name="Miura S."/>
            <person name="Nakayama A."/>
            <person name="Nishizaka S."/>
            <person name="Nomoto H."/>
            <person name="Ohta F."/>
            <person name="Oishi K."/>
            <person name="Rigoutsos I."/>
            <person name="Sano M."/>
            <person name="Sasaki A."/>
            <person name="Sasakura Y."/>
            <person name="Shoguchi E."/>
            <person name="Shin-i T."/>
            <person name="Spagnuolo A."/>
            <person name="Stainier D."/>
            <person name="Suzuki M.M."/>
            <person name="Tassy O."/>
            <person name="Takatori N."/>
            <person name="Tokuoka M."/>
            <person name="Yagi K."/>
            <person name="Yoshizaki F."/>
            <person name="Wada S."/>
            <person name="Zhang C."/>
            <person name="Hyatt P.D."/>
            <person name="Larimer F."/>
            <person name="Detter C."/>
            <person name="Doggett N."/>
            <person name="Glavina T."/>
            <person name="Hawkins T."/>
            <person name="Richardson P."/>
            <person name="Lucas S."/>
            <person name="Kohara Y."/>
            <person name="Levine M."/>
            <person name="Satoh N."/>
            <person name="Rokhsar D.S."/>
        </authorList>
    </citation>
    <scope>NUCLEOTIDE SEQUENCE [LARGE SCALE GENOMIC DNA]</scope>
</reference>
<evidence type="ECO:0000313" key="4">
    <source>
        <dbReference type="Proteomes" id="UP000008144"/>
    </source>
</evidence>
<dbReference type="InterPro" id="IPR011993">
    <property type="entry name" value="PH-like_dom_sf"/>
</dbReference>
<reference evidence="3" key="3">
    <citation type="submission" date="2025-08" db="UniProtKB">
        <authorList>
            <consortium name="Ensembl"/>
        </authorList>
    </citation>
    <scope>IDENTIFICATION</scope>
</reference>